<dbReference type="InterPro" id="IPR017871">
    <property type="entry name" value="ABC_transporter-like_CS"/>
</dbReference>
<dbReference type="PROSITE" id="PS00211">
    <property type="entry name" value="ABC_TRANSPORTER_1"/>
    <property type="match status" value="1"/>
</dbReference>
<dbReference type="PANTHER" id="PTHR43335:SF4">
    <property type="entry name" value="ABC TRANSPORTER, ATP-BINDING PROTEIN"/>
    <property type="match status" value="1"/>
</dbReference>
<evidence type="ECO:0000313" key="7">
    <source>
        <dbReference type="Proteomes" id="UP000095228"/>
    </source>
</evidence>
<proteinExistence type="inferred from homology"/>
<protein>
    <submittedName>
        <fullName evidence="6">Putative ABC transporter ATP-binding protein YxlF</fullName>
        <ecNumber evidence="6">3.6.3.-</ecNumber>
    </submittedName>
</protein>
<name>A0A1D8AX89_9BACT</name>
<dbReference type="EMBL" id="CP016094">
    <property type="protein sequence ID" value="AOS45508.1"/>
    <property type="molecule type" value="Genomic_DNA"/>
</dbReference>
<dbReference type="RefSeq" id="WP_069962648.1">
    <property type="nucleotide sequence ID" value="NZ_CP016094.1"/>
</dbReference>
<keyword evidence="3" id="KW-0547">Nucleotide-binding</keyword>
<evidence type="ECO:0000259" key="5">
    <source>
        <dbReference type="PROSITE" id="PS50893"/>
    </source>
</evidence>
<dbReference type="KEGG" id="obg:Verru16b_02589"/>
<dbReference type="PANTHER" id="PTHR43335">
    <property type="entry name" value="ABC TRANSPORTER, ATP-BINDING PROTEIN"/>
    <property type="match status" value="1"/>
</dbReference>
<feature type="domain" description="ABC transporter" evidence="5">
    <location>
        <begin position="9"/>
        <end position="244"/>
    </location>
</feature>
<organism evidence="6 7">
    <name type="scientific">Lacunisphaera limnophila</name>
    <dbReference type="NCBI Taxonomy" id="1838286"/>
    <lineage>
        <taxon>Bacteria</taxon>
        <taxon>Pseudomonadati</taxon>
        <taxon>Verrucomicrobiota</taxon>
        <taxon>Opitutia</taxon>
        <taxon>Opitutales</taxon>
        <taxon>Opitutaceae</taxon>
        <taxon>Lacunisphaera</taxon>
    </lineage>
</organism>
<evidence type="ECO:0000256" key="4">
    <source>
        <dbReference type="ARBA" id="ARBA00022840"/>
    </source>
</evidence>
<gene>
    <name evidence="6" type="primary">yxlF_2</name>
    <name evidence="6" type="ORF">Verru16b_02589</name>
</gene>
<dbReference type="OrthoDB" id="9804819at2"/>
<dbReference type="AlphaFoldDB" id="A0A1D8AX89"/>
<accession>A0A1D8AX89</accession>
<sequence>MLIGDHWAVELDGFSKRHAAGRGPGERVMAVEGLTLKLAPGQILGLLGPNGSGKTTTLKALAGLLVPTTGRCRIMGAEAGSTGARALVGYLPEAVRFAPHQTGEEFLQYCAGLSSLPPARAEARIKTVLAWTALGPAAGRRIATYSKGMAQRLGLAQAVLHEPRVVLLDEPTSGLDPEGRLALVRLIRDLAGQGCAVVLTSHLLAQAEEVCDRLALLGRGRLLVSGPTAELLGAQTRPVAGASRLEELYLEKIHADV</sequence>
<keyword evidence="7" id="KW-1185">Reference proteome</keyword>
<dbReference type="InterPro" id="IPR003439">
    <property type="entry name" value="ABC_transporter-like_ATP-bd"/>
</dbReference>
<evidence type="ECO:0000256" key="1">
    <source>
        <dbReference type="ARBA" id="ARBA00005417"/>
    </source>
</evidence>
<comment type="similarity">
    <text evidence="1">Belongs to the ABC transporter superfamily.</text>
</comment>
<dbReference type="SUPFAM" id="SSF52540">
    <property type="entry name" value="P-loop containing nucleoside triphosphate hydrolases"/>
    <property type="match status" value="1"/>
</dbReference>
<dbReference type="Gene3D" id="3.40.50.300">
    <property type="entry name" value="P-loop containing nucleotide triphosphate hydrolases"/>
    <property type="match status" value="1"/>
</dbReference>
<dbReference type="STRING" id="1838286.Verru16b_02589"/>
<dbReference type="PROSITE" id="PS50893">
    <property type="entry name" value="ABC_TRANSPORTER_2"/>
    <property type="match status" value="1"/>
</dbReference>
<dbReference type="EC" id="3.6.3.-" evidence="6"/>
<keyword evidence="4 6" id="KW-0067">ATP-binding</keyword>
<dbReference type="GO" id="GO:0005524">
    <property type="term" value="F:ATP binding"/>
    <property type="evidence" value="ECO:0007669"/>
    <property type="project" value="UniProtKB-KW"/>
</dbReference>
<keyword evidence="6" id="KW-0378">Hydrolase</keyword>
<dbReference type="SMART" id="SM00382">
    <property type="entry name" value="AAA"/>
    <property type="match status" value="1"/>
</dbReference>
<keyword evidence="2" id="KW-0813">Transport</keyword>
<dbReference type="Proteomes" id="UP000095228">
    <property type="component" value="Chromosome"/>
</dbReference>
<dbReference type="CDD" id="cd03230">
    <property type="entry name" value="ABC_DR_subfamily_A"/>
    <property type="match status" value="1"/>
</dbReference>
<dbReference type="InterPro" id="IPR027417">
    <property type="entry name" value="P-loop_NTPase"/>
</dbReference>
<reference evidence="6 7" key="1">
    <citation type="submission" date="2016-06" db="EMBL/GenBank/DDBJ databases">
        <title>Three novel species with peptidoglycan cell walls form the new genus Lacunisphaera gen. nov. in the family Opitutaceae of the verrucomicrobial subdivision 4.</title>
        <authorList>
            <person name="Rast P."/>
            <person name="Gloeckner I."/>
            <person name="Jogler M."/>
            <person name="Boedeker C."/>
            <person name="Jeske O."/>
            <person name="Wiegand S."/>
            <person name="Reinhardt R."/>
            <person name="Schumann P."/>
            <person name="Rohde M."/>
            <person name="Spring S."/>
            <person name="Gloeckner F.O."/>
            <person name="Jogler C."/>
        </authorList>
    </citation>
    <scope>NUCLEOTIDE SEQUENCE [LARGE SCALE GENOMIC DNA]</scope>
    <source>
        <strain evidence="6 7">IG16b</strain>
    </source>
</reference>
<evidence type="ECO:0000313" key="6">
    <source>
        <dbReference type="EMBL" id="AOS45508.1"/>
    </source>
</evidence>
<evidence type="ECO:0000256" key="3">
    <source>
        <dbReference type="ARBA" id="ARBA00022741"/>
    </source>
</evidence>
<evidence type="ECO:0000256" key="2">
    <source>
        <dbReference type="ARBA" id="ARBA00022448"/>
    </source>
</evidence>
<dbReference type="InterPro" id="IPR003593">
    <property type="entry name" value="AAA+_ATPase"/>
</dbReference>
<dbReference type="Pfam" id="PF00005">
    <property type="entry name" value="ABC_tran"/>
    <property type="match status" value="1"/>
</dbReference>
<dbReference type="GO" id="GO:0016887">
    <property type="term" value="F:ATP hydrolysis activity"/>
    <property type="evidence" value="ECO:0007669"/>
    <property type="project" value="InterPro"/>
</dbReference>